<proteinExistence type="predicted"/>
<keyword evidence="1" id="KW-0812">Transmembrane</keyword>
<evidence type="ECO:0000313" key="3">
    <source>
        <dbReference type="Proteomes" id="UP000285579"/>
    </source>
</evidence>
<feature type="transmembrane region" description="Helical" evidence="1">
    <location>
        <begin position="92"/>
        <end position="112"/>
    </location>
</feature>
<gene>
    <name evidence="2" type="ORF">BU104_12575</name>
</gene>
<keyword evidence="1" id="KW-0472">Membrane</keyword>
<evidence type="ECO:0000256" key="1">
    <source>
        <dbReference type="SAM" id="Phobius"/>
    </source>
</evidence>
<keyword evidence="1" id="KW-1133">Transmembrane helix</keyword>
<evidence type="ECO:0000313" key="2">
    <source>
        <dbReference type="EMBL" id="RIM90961.1"/>
    </source>
</evidence>
<dbReference type="EMBL" id="QXUI01000011">
    <property type="protein sequence ID" value="RIM90961.1"/>
    <property type="molecule type" value="Genomic_DNA"/>
</dbReference>
<dbReference type="RefSeq" id="WP_119555486.1">
    <property type="nucleotide sequence ID" value="NZ_QXUI01000011.1"/>
</dbReference>
<feature type="transmembrane region" description="Helical" evidence="1">
    <location>
        <begin position="46"/>
        <end position="71"/>
    </location>
</feature>
<organism evidence="2 3">
    <name type="scientific">Staphylococcus xylosus</name>
    <dbReference type="NCBI Taxonomy" id="1288"/>
    <lineage>
        <taxon>Bacteria</taxon>
        <taxon>Bacillati</taxon>
        <taxon>Bacillota</taxon>
        <taxon>Bacilli</taxon>
        <taxon>Bacillales</taxon>
        <taxon>Staphylococcaceae</taxon>
        <taxon>Staphylococcus</taxon>
    </lineage>
</organism>
<comment type="caution">
    <text evidence="2">The sequence shown here is derived from an EMBL/GenBank/DDBJ whole genome shotgun (WGS) entry which is preliminary data.</text>
</comment>
<name>A0AAQ0RWE6_STAXY</name>
<reference evidence="2 3" key="1">
    <citation type="journal article" date="2016" name="Front. Microbiol.">
        <title>Comprehensive Phylogenetic Analysis of Bovine Non-aureus Staphylococci Species Based on Whole-Genome Sequencing.</title>
        <authorList>
            <person name="Naushad S."/>
            <person name="Barkema H.W."/>
            <person name="Luby C."/>
            <person name="Condas L.A."/>
            <person name="Nobrega D.B."/>
            <person name="Carson D.A."/>
            <person name="De Buck J."/>
        </authorList>
    </citation>
    <scope>NUCLEOTIDE SEQUENCE [LARGE SCALE GENOMIC DNA]</scope>
    <source>
        <strain evidence="2 3">SNUC 1349</strain>
    </source>
</reference>
<feature type="transmembrane region" description="Helical" evidence="1">
    <location>
        <begin position="124"/>
        <end position="150"/>
    </location>
</feature>
<dbReference type="AlphaFoldDB" id="A0AAQ0RWE6"/>
<dbReference type="Proteomes" id="UP000285579">
    <property type="component" value="Unassembled WGS sequence"/>
</dbReference>
<feature type="transmembrane region" description="Helical" evidence="1">
    <location>
        <begin position="12"/>
        <end position="34"/>
    </location>
</feature>
<accession>A0AAQ0RWE6</accession>
<sequence>MKVILKGRLNVTSASFVFCSFILALFLPLIMYIFLNDYVEKTQGSLMTVILPTAVNMFFIPAFKIISLYQNVDKALVDEKKESIERLNEKQIVYTEAVLMVASSVPVLLWYVNIGYNYFPKTYILIYLLSMLFSMLIIGIFSCYIIFLFIKKIREIFKKRKEDNKAKNKAEK</sequence>
<protein>
    <submittedName>
        <fullName evidence="2">Uncharacterized protein</fullName>
    </submittedName>
</protein>